<dbReference type="Gramene" id="Mp4g21760.1">
    <property type="protein sequence ID" value="Mp4g21760.1.cds"/>
    <property type="gene ID" value="Mp4g21760"/>
</dbReference>
<feature type="domain" description="FERM" evidence="10">
    <location>
        <begin position="331"/>
        <end position="666"/>
    </location>
</feature>
<dbReference type="InterPro" id="IPR002404">
    <property type="entry name" value="IRS_PTB"/>
</dbReference>
<dbReference type="PANTHER" id="PTHR22692">
    <property type="entry name" value="MYOSIN VII, XV"/>
    <property type="match status" value="1"/>
</dbReference>
<keyword evidence="3" id="KW-0963">Cytoplasm</keyword>
<dbReference type="SMART" id="SM00139">
    <property type="entry name" value="MyTH4"/>
    <property type="match status" value="1"/>
</dbReference>
<evidence type="ECO:0000256" key="8">
    <source>
        <dbReference type="ARBA" id="ARBA00023203"/>
    </source>
</evidence>
<evidence type="ECO:0000256" key="4">
    <source>
        <dbReference type="ARBA" id="ARBA00022737"/>
    </source>
</evidence>
<evidence type="ECO:0000256" key="9">
    <source>
        <dbReference type="SAM" id="MobiDB-lite"/>
    </source>
</evidence>
<feature type="domain" description="MyTH4" evidence="12">
    <location>
        <begin position="166"/>
        <end position="326"/>
    </location>
</feature>
<evidence type="ECO:0000256" key="3">
    <source>
        <dbReference type="ARBA" id="ARBA00022490"/>
    </source>
</evidence>
<dbReference type="Gene3D" id="1.20.80.10">
    <property type="match status" value="1"/>
</dbReference>
<evidence type="ECO:0000256" key="6">
    <source>
        <dbReference type="ARBA" id="ARBA00022840"/>
    </source>
</evidence>
<dbReference type="Pfam" id="PF00373">
    <property type="entry name" value="FERM_M"/>
    <property type="match status" value="1"/>
</dbReference>
<reference evidence="13" key="2">
    <citation type="submission" date="2017-12" db="EMBL/GenBank/DDBJ databases">
        <title>WGS assembly of Marchantia polymorpha.</title>
        <authorList>
            <person name="Bowman J.L."/>
            <person name="Kohchi T."/>
            <person name="Yamato K.T."/>
            <person name="Jenkins J."/>
            <person name="Shu S."/>
            <person name="Ishizaki K."/>
            <person name="Yamaoka S."/>
            <person name="Nishihama R."/>
            <person name="Nakamura Y."/>
            <person name="Berger F."/>
            <person name="Adam C."/>
            <person name="Aki S.S."/>
            <person name="Althoff F."/>
            <person name="Araki T."/>
            <person name="Arteaga-Vazquez M.A."/>
            <person name="Balasubrmanian S."/>
            <person name="Bauer D."/>
            <person name="Boehm C.R."/>
            <person name="Briginshaw L."/>
            <person name="Caballero-Perez J."/>
            <person name="Catarino B."/>
            <person name="Chen F."/>
            <person name="Chiyoda S."/>
            <person name="Chovatia M."/>
            <person name="Davies K.M."/>
            <person name="Delmans M."/>
            <person name="Demura T."/>
            <person name="Dierschke T."/>
            <person name="Dolan L."/>
            <person name="Dorantes-Acosta A.E."/>
            <person name="Eklund D.M."/>
            <person name="Florent S.N."/>
            <person name="Flores-Sandoval E."/>
            <person name="Fujiyama A."/>
            <person name="Fukuzawa H."/>
            <person name="Galik B."/>
            <person name="Grimanelli D."/>
            <person name="Grimwood J."/>
            <person name="Grossniklaus U."/>
            <person name="Hamada T."/>
            <person name="Haseloff J."/>
            <person name="Hetherington A.J."/>
            <person name="Higo A."/>
            <person name="Hirakawa Y."/>
            <person name="Hundley H.N."/>
            <person name="Ikeda Y."/>
            <person name="Inoue K."/>
            <person name="Inoue S."/>
            <person name="Ishida S."/>
            <person name="Jia Q."/>
            <person name="Kakita M."/>
            <person name="Kanazawa T."/>
            <person name="Kawai Y."/>
            <person name="Kawashima T."/>
            <person name="Kennedy M."/>
            <person name="Kinose K."/>
            <person name="Kinoshita T."/>
            <person name="Kohara Y."/>
            <person name="Koide E."/>
            <person name="Komatsu K."/>
            <person name="Kopischke S."/>
            <person name="Kubo M."/>
            <person name="Kyozuka J."/>
            <person name="Lagercrantz U."/>
            <person name="Lin S.S."/>
            <person name="Lindquist E."/>
            <person name="Lipzen A.M."/>
            <person name="Lu C."/>
            <person name="Luna E.D."/>
            <person name="Martienssen R.A."/>
            <person name="Minamino N."/>
            <person name="Mizutani M."/>
            <person name="Mizutani M."/>
            <person name="Mochizuki N."/>
            <person name="Monte I."/>
            <person name="Mosher R."/>
            <person name="Nagasaki H."/>
            <person name="Nakagami H."/>
            <person name="Naramoto S."/>
            <person name="Nishitani K."/>
            <person name="Ohtani M."/>
            <person name="Okamoto T."/>
            <person name="Okumura M."/>
            <person name="Phillips J."/>
            <person name="Pollak B."/>
            <person name="Reinders A."/>
            <person name="Roevekamp M."/>
            <person name="Sano R."/>
            <person name="Sawa S."/>
            <person name="Schmid M.W."/>
            <person name="Shirakawa M."/>
            <person name="Solano R."/>
            <person name="Spunde A."/>
            <person name="Suetsugu N."/>
            <person name="Sugano S."/>
            <person name="Sugiyama A."/>
            <person name="Sun R."/>
            <person name="Suzuki Y."/>
            <person name="Takenaka M."/>
            <person name="Takezawa D."/>
            <person name="Tomogane H."/>
            <person name="Tsuzuki M."/>
            <person name="Ueda T."/>
            <person name="Umeda M."/>
            <person name="Ward J.M."/>
            <person name="Watanabe Y."/>
            <person name="Yazaki K."/>
            <person name="Yokoyama R."/>
            <person name="Yoshitake Y."/>
            <person name="Yotsui I."/>
            <person name="Zachgo S."/>
            <person name="Schmutz J."/>
        </authorList>
    </citation>
    <scope>NUCLEOTIDE SEQUENCE [LARGE SCALE GENOMIC DNA]</scope>
    <source>
        <strain evidence="13">Tak-1</strain>
    </source>
</reference>
<dbReference type="Pfam" id="PF00784">
    <property type="entry name" value="MyTH4"/>
    <property type="match status" value="1"/>
</dbReference>
<dbReference type="Proteomes" id="UP000244005">
    <property type="component" value="Unassembled WGS sequence"/>
</dbReference>
<evidence type="ECO:0000259" key="12">
    <source>
        <dbReference type="PROSITE" id="PS51016"/>
    </source>
</evidence>
<dbReference type="InterPro" id="IPR035963">
    <property type="entry name" value="FERM_2"/>
</dbReference>
<dbReference type="Gene3D" id="1.25.40.530">
    <property type="entry name" value="MyTH4 domain"/>
    <property type="match status" value="2"/>
</dbReference>
<proteinExistence type="inferred from homology"/>
<keyword evidence="8" id="KW-0009">Actin-binding</keyword>
<name>A0A2R6WHI9_MARPO</name>
<evidence type="ECO:0000256" key="1">
    <source>
        <dbReference type="ARBA" id="ARBA00004496"/>
    </source>
</evidence>
<evidence type="ECO:0000256" key="2">
    <source>
        <dbReference type="ARBA" id="ARBA00008314"/>
    </source>
</evidence>
<dbReference type="OMA" id="RNWFPVE"/>
<dbReference type="PROSITE" id="PS50057">
    <property type="entry name" value="FERM_3"/>
    <property type="match status" value="1"/>
</dbReference>
<evidence type="ECO:0000313" key="13">
    <source>
        <dbReference type="EMBL" id="PTQ33309.1"/>
    </source>
</evidence>
<dbReference type="EMBL" id="KZ772762">
    <property type="protein sequence ID" value="PTQ33308.1"/>
    <property type="molecule type" value="Genomic_DNA"/>
</dbReference>
<dbReference type="SUPFAM" id="SSF54236">
    <property type="entry name" value="Ubiquitin-like"/>
    <property type="match status" value="1"/>
</dbReference>
<dbReference type="Pfam" id="PF21989">
    <property type="entry name" value="RA_2"/>
    <property type="match status" value="1"/>
</dbReference>
<keyword evidence="14" id="KW-1185">Reference proteome</keyword>
<protein>
    <recommendedName>
        <fullName evidence="15">MyTH4 domain-containing protein</fullName>
    </recommendedName>
</protein>
<dbReference type="InterPro" id="IPR000857">
    <property type="entry name" value="MyTH4_dom"/>
</dbReference>
<dbReference type="GO" id="GO:0003779">
    <property type="term" value="F:actin binding"/>
    <property type="evidence" value="ECO:0007669"/>
    <property type="project" value="UniProtKB-KW"/>
</dbReference>
<dbReference type="GO" id="GO:0005737">
    <property type="term" value="C:cytoplasm"/>
    <property type="evidence" value="ECO:0007669"/>
    <property type="project" value="UniProtKB-SubCell"/>
</dbReference>
<accession>A0A2R6WHI9</accession>
<feature type="domain" description="Ras-associating" evidence="11">
    <location>
        <begin position="329"/>
        <end position="412"/>
    </location>
</feature>
<dbReference type="SUPFAM" id="SSF47031">
    <property type="entry name" value="Second domain of FERM"/>
    <property type="match status" value="1"/>
</dbReference>
<evidence type="ECO:0000259" key="11">
    <source>
        <dbReference type="PROSITE" id="PS50200"/>
    </source>
</evidence>
<reference evidence="14" key="1">
    <citation type="journal article" date="2017" name="Cell">
        <title>Insights into land plant evolution garnered from the Marchantia polymorpha genome.</title>
        <authorList>
            <person name="Bowman J.L."/>
            <person name="Kohchi T."/>
            <person name="Yamato K.T."/>
            <person name="Jenkins J."/>
            <person name="Shu S."/>
            <person name="Ishizaki K."/>
            <person name="Yamaoka S."/>
            <person name="Nishihama R."/>
            <person name="Nakamura Y."/>
            <person name="Berger F."/>
            <person name="Adam C."/>
            <person name="Aki S.S."/>
            <person name="Althoff F."/>
            <person name="Araki T."/>
            <person name="Arteaga-Vazquez M.A."/>
            <person name="Balasubrmanian S."/>
            <person name="Barry K."/>
            <person name="Bauer D."/>
            <person name="Boehm C.R."/>
            <person name="Briginshaw L."/>
            <person name="Caballero-Perez J."/>
            <person name="Catarino B."/>
            <person name="Chen F."/>
            <person name="Chiyoda S."/>
            <person name="Chovatia M."/>
            <person name="Davies K.M."/>
            <person name="Delmans M."/>
            <person name="Demura T."/>
            <person name="Dierschke T."/>
            <person name="Dolan L."/>
            <person name="Dorantes-Acosta A.E."/>
            <person name="Eklund D.M."/>
            <person name="Florent S.N."/>
            <person name="Flores-Sandoval E."/>
            <person name="Fujiyama A."/>
            <person name="Fukuzawa H."/>
            <person name="Galik B."/>
            <person name="Grimanelli D."/>
            <person name="Grimwood J."/>
            <person name="Grossniklaus U."/>
            <person name="Hamada T."/>
            <person name="Haseloff J."/>
            <person name="Hetherington A.J."/>
            <person name="Higo A."/>
            <person name="Hirakawa Y."/>
            <person name="Hundley H.N."/>
            <person name="Ikeda Y."/>
            <person name="Inoue K."/>
            <person name="Inoue S.I."/>
            <person name="Ishida S."/>
            <person name="Jia Q."/>
            <person name="Kakita M."/>
            <person name="Kanazawa T."/>
            <person name="Kawai Y."/>
            <person name="Kawashima T."/>
            <person name="Kennedy M."/>
            <person name="Kinose K."/>
            <person name="Kinoshita T."/>
            <person name="Kohara Y."/>
            <person name="Koide E."/>
            <person name="Komatsu K."/>
            <person name="Kopischke S."/>
            <person name="Kubo M."/>
            <person name="Kyozuka J."/>
            <person name="Lagercrantz U."/>
            <person name="Lin S.S."/>
            <person name="Lindquist E."/>
            <person name="Lipzen A.M."/>
            <person name="Lu C.W."/>
            <person name="De Luna E."/>
            <person name="Martienssen R.A."/>
            <person name="Minamino N."/>
            <person name="Mizutani M."/>
            <person name="Mizutani M."/>
            <person name="Mochizuki N."/>
            <person name="Monte I."/>
            <person name="Mosher R."/>
            <person name="Nagasaki H."/>
            <person name="Nakagami H."/>
            <person name="Naramoto S."/>
            <person name="Nishitani K."/>
            <person name="Ohtani M."/>
            <person name="Okamoto T."/>
            <person name="Okumura M."/>
            <person name="Phillips J."/>
            <person name="Pollak B."/>
            <person name="Reinders A."/>
            <person name="Rovekamp M."/>
            <person name="Sano R."/>
            <person name="Sawa S."/>
            <person name="Schmid M.W."/>
            <person name="Shirakawa M."/>
            <person name="Solano R."/>
            <person name="Spunde A."/>
            <person name="Suetsugu N."/>
            <person name="Sugano S."/>
            <person name="Sugiyama A."/>
            <person name="Sun R."/>
            <person name="Suzuki Y."/>
            <person name="Takenaka M."/>
            <person name="Takezawa D."/>
            <person name="Tomogane H."/>
            <person name="Tsuzuki M."/>
            <person name="Ueda T."/>
            <person name="Umeda M."/>
            <person name="Ward J.M."/>
            <person name="Watanabe Y."/>
            <person name="Yazaki K."/>
            <person name="Yokoyama R."/>
            <person name="Yoshitake Y."/>
            <person name="Yotsui I."/>
            <person name="Zachgo S."/>
            <person name="Schmutz J."/>
        </authorList>
    </citation>
    <scope>NUCLEOTIDE SEQUENCE [LARGE SCALE GENOMIC DNA]</scope>
    <source>
        <strain evidence="14">Tak-1</strain>
    </source>
</reference>
<keyword evidence="5" id="KW-0547">Nucleotide-binding</keyword>
<keyword evidence="7" id="KW-0505">Motor protein</keyword>
<dbReference type="InterPro" id="IPR000299">
    <property type="entry name" value="FERM_domain"/>
</dbReference>
<dbReference type="InterPro" id="IPR029071">
    <property type="entry name" value="Ubiquitin-like_domsf"/>
</dbReference>
<evidence type="ECO:0000313" key="14">
    <source>
        <dbReference type="Proteomes" id="UP000244005"/>
    </source>
</evidence>
<keyword evidence="4" id="KW-0677">Repeat</keyword>
<dbReference type="GO" id="GO:0007165">
    <property type="term" value="P:signal transduction"/>
    <property type="evidence" value="ECO:0007669"/>
    <property type="project" value="InterPro"/>
</dbReference>
<keyword evidence="6" id="KW-0067">ATP-binding</keyword>
<dbReference type="PROSITE" id="PS50200">
    <property type="entry name" value="RA"/>
    <property type="match status" value="1"/>
</dbReference>
<comment type="subcellular location">
    <subcellularLocation>
        <location evidence="1">Cytoplasm</location>
    </subcellularLocation>
</comment>
<sequence>METPEDDKTDEGQINEMDKTDDDPISEKEKTDEDPKSEKSEKSEPETPPSSVQKLLSIARRQSEQLERLSILASPRKSIRKSILSATTAFTSEIQPVEEPSADVAKPARESVSQPLKELQFRASISARKASLRKDLSYAGYAKSNFRPQPGGCCIGKLDIDDVIRHSKKPLKEPLLKNVLPRDKQNAVAVFAHLMAYMGDLSSREDERDNILQILSGGIRTFEIRDEIYCQICKQTTDNPNSDSNTKGWQAMALSCGMFAPSSSFLPTLEAHLEQVVNGTVGKGKHAGSVTDPPRMASYCLKRLHKIEQTGQRHMLPTQEELEAVEKMGTISATVYLPDSTNKTMPLDPMITTEEVVVKIVQMLGLSEPKFFCLCEVDTNQEEKTLGYKTYVAEVQSMWAGNCYPEVVDRLRGFRLTGKKAKSRDNRVPNYGDDVLNKIFQRGSIGDNQPKFLFKRNLFLDHDPGVAETTRNRELAVVYSQAVHDVVRGAYPLSEQDLLMLAALQMRAETGSNSPQTVKGLSISKFLPKFFLEEREEERKSAVVNIVSGLPLDPSPATRRFDYLDYLKTRYPLSEASWFFVKQIQNTRLPEEIFIAINGSGVFYVQPDSKEELLHMTYTEICSWAYSYTTFSIVTGNLNYNEDHRLLTREGADIGKAMQLFVNRLF</sequence>
<dbReference type="GO" id="GO:0005856">
    <property type="term" value="C:cytoskeleton"/>
    <property type="evidence" value="ECO:0007669"/>
    <property type="project" value="InterPro"/>
</dbReference>
<organism evidence="13 14">
    <name type="scientific">Marchantia polymorpha</name>
    <name type="common">Common liverwort</name>
    <name type="synonym">Marchantia aquatica</name>
    <dbReference type="NCBI Taxonomy" id="3197"/>
    <lineage>
        <taxon>Eukaryota</taxon>
        <taxon>Viridiplantae</taxon>
        <taxon>Streptophyta</taxon>
        <taxon>Embryophyta</taxon>
        <taxon>Marchantiophyta</taxon>
        <taxon>Marchantiopsida</taxon>
        <taxon>Marchantiidae</taxon>
        <taxon>Marchantiales</taxon>
        <taxon>Marchantiaceae</taxon>
        <taxon>Marchantia</taxon>
    </lineage>
</organism>
<feature type="region of interest" description="Disordered" evidence="9">
    <location>
        <begin position="1"/>
        <end position="53"/>
    </location>
</feature>
<dbReference type="InterPro" id="IPR019749">
    <property type="entry name" value="Band_41_domain"/>
</dbReference>
<gene>
    <name evidence="13" type="ORF">MARPO_0090s0045</name>
</gene>
<feature type="compositionally biased region" description="Basic and acidic residues" evidence="9">
    <location>
        <begin position="25"/>
        <end position="45"/>
    </location>
</feature>
<dbReference type="Gene3D" id="3.10.20.90">
    <property type="entry name" value="Phosphatidylinositol 3-kinase Catalytic Subunit, Chain A, domain 1"/>
    <property type="match status" value="1"/>
</dbReference>
<dbReference type="InterPro" id="IPR014352">
    <property type="entry name" value="FERM/acyl-CoA-bd_prot_sf"/>
</dbReference>
<comment type="similarity">
    <text evidence="2">Belongs to the TRAFAC class myosin-kinesin ATPase superfamily. Myosin family.</text>
</comment>
<dbReference type="Gramene" id="Mp4g21760.2">
    <property type="protein sequence ID" value="Mp4g21760.2.cds"/>
    <property type="gene ID" value="Mp4g21760"/>
</dbReference>
<dbReference type="InterPro" id="IPR000159">
    <property type="entry name" value="RA_dom"/>
</dbReference>
<dbReference type="CDD" id="cd01765">
    <property type="entry name" value="FERM_F0_F1"/>
    <property type="match status" value="1"/>
</dbReference>
<evidence type="ECO:0008006" key="15">
    <source>
        <dbReference type="Google" id="ProtNLM"/>
    </source>
</evidence>
<dbReference type="Pfam" id="PF02174">
    <property type="entry name" value="IRS"/>
    <property type="match status" value="1"/>
</dbReference>
<dbReference type="InterPro" id="IPR019748">
    <property type="entry name" value="FERM_central"/>
</dbReference>
<dbReference type="PROSITE" id="PS51016">
    <property type="entry name" value="MYTH4"/>
    <property type="match status" value="1"/>
</dbReference>
<dbReference type="InterPro" id="IPR011993">
    <property type="entry name" value="PH-like_dom_sf"/>
</dbReference>
<dbReference type="InterPro" id="IPR051567">
    <property type="entry name" value="Unconventional_Myosin_ATPase"/>
</dbReference>
<dbReference type="OrthoDB" id="6108017at2759"/>
<dbReference type="EMBL" id="KZ772762">
    <property type="protein sequence ID" value="PTQ33309.1"/>
    <property type="molecule type" value="Genomic_DNA"/>
</dbReference>
<dbReference type="Gene3D" id="2.30.29.30">
    <property type="entry name" value="Pleckstrin-homology domain (PH domain)/Phosphotyrosine-binding domain (PTB)"/>
    <property type="match status" value="1"/>
</dbReference>
<evidence type="ECO:0000256" key="7">
    <source>
        <dbReference type="ARBA" id="ARBA00023175"/>
    </source>
</evidence>
<evidence type="ECO:0000259" key="10">
    <source>
        <dbReference type="PROSITE" id="PS50057"/>
    </source>
</evidence>
<dbReference type="SMART" id="SM00295">
    <property type="entry name" value="B41"/>
    <property type="match status" value="1"/>
</dbReference>
<dbReference type="InterPro" id="IPR038185">
    <property type="entry name" value="MyTH4_dom_sf"/>
</dbReference>
<dbReference type="AlphaFoldDB" id="A0A2R6WHI9"/>
<dbReference type="CDD" id="cd14473">
    <property type="entry name" value="FERM_B-lobe"/>
    <property type="match status" value="1"/>
</dbReference>
<dbReference type="GO" id="GO:0005524">
    <property type="term" value="F:ATP binding"/>
    <property type="evidence" value="ECO:0007669"/>
    <property type="project" value="UniProtKB-KW"/>
</dbReference>
<evidence type="ECO:0000256" key="5">
    <source>
        <dbReference type="ARBA" id="ARBA00022741"/>
    </source>
</evidence>
<dbReference type="PANTHER" id="PTHR22692:SF33">
    <property type="entry name" value="MYOSIN"/>
    <property type="match status" value="1"/>
</dbReference>